<name>A0A5S5BTA8_9FLAO</name>
<gene>
    <name evidence="2" type="ORF">BD809_1123</name>
</gene>
<reference evidence="2 3" key="1">
    <citation type="submission" date="2019-07" db="EMBL/GenBank/DDBJ databases">
        <title>Genomic Encyclopedia of Archaeal and Bacterial Type Strains, Phase II (KMG-II): from individual species to whole genera.</title>
        <authorList>
            <person name="Goeker M."/>
        </authorList>
    </citation>
    <scope>NUCLEOTIDE SEQUENCE [LARGE SCALE GENOMIC DNA]</scope>
    <source>
        <strain evidence="2 3">DSM 17527</strain>
    </source>
</reference>
<proteinExistence type="predicted"/>
<dbReference type="AlphaFoldDB" id="A0A5S5BTA8"/>
<evidence type="ECO:0008006" key="4">
    <source>
        <dbReference type="Google" id="ProtNLM"/>
    </source>
</evidence>
<keyword evidence="3" id="KW-1185">Reference proteome</keyword>
<organism evidence="2 3">
    <name type="scientific">Aquimarina intermedia</name>
    <dbReference type="NCBI Taxonomy" id="350814"/>
    <lineage>
        <taxon>Bacteria</taxon>
        <taxon>Pseudomonadati</taxon>
        <taxon>Bacteroidota</taxon>
        <taxon>Flavobacteriia</taxon>
        <taxon>Flavobacteriales</taxon>
        <taxon>Flavobacteriaceae</taxon>
        <taxon>Aquimarina</taxon>
    </lineage>
</organism>
<dbReference type="OrthoDB" id="1121396at2"/>
<accession>A0A5S5BTA8</accession>
<evidence type="ECO:0000313" key="3">
    <source>
        <dbReference type="Proteomes" id="UP000324376"/>
    </source>
</evidence>
<feature type="signal peptide" evidence="1">
    <location>
        <begin position="1"/>
        <end position="19"/>
    </location>
</feature>
<evidence type="ECO:0000256" key="1">
    <source>
        <dbReference type="SAM" id="SignalP"/>
    </source>
</evidence>
<comment type="caution">
    <text evidence="2">The sequence shown here is derived from an EMBL/GenBank/DDBJ whole genome shotgun (WGS) entry which is preliminary data.</text>
</comment>
<evidence type="ECO:0000313" key="2">
    <source>
        <dbReference type="EMBL" id="TYP70411.1"/>
    </source>
</evidence>
<dbReference type="EMBL" id="VNHU01000012">
    <property type="protein sequence ID" value="TYP70411.1"/>
    <property type="molecule type" value="Genomic_DNA"/>
</dbReference>
<dbReference type="RefSeq" id="WP_148783638.1">
    <property type="nucleotide sequence ID" value="NZ_VNHU01000012.1"/>
</dbReference>
<keyword evidence="1" id="KW-0732">Signal</keyword>
<feature type="chain" id="PRO_5024459485" description="DUF1579 domain-containing protein" evidence="1">
    <location>
        <begin position="20"/>
        <end position="165"/>
    </location>
</feature>
<sequence>MLRFTAYLVFLLISNASFSQETSIQKERQFDFWIGDWEVYTFQTDSLVGKSKITSILNGKGIKEEYASINTSYQGTSLNTYNSKREHWEQYYIDITGLVLHLYGGFKENTMCLMNQVVMEEGMLLNRITWQPLDHEEVRQRWTQSSDNGKTWIVIFDGRYRKTQL</sequence>
<dbReference type="Proteomes" id="UP000324376">
    <property type="component" value="Unassembled WGS sequence"/>
</dbReference>
<protein>
    <recommendedName>
        <fullName evidence="4">DUF1579 domain-containing protein</fullName>
    </recommendedName>
</protein>